<dbReference type="GO" id="GO:0044550">
    <property type="term" value="P:secondary metabolite biosynthetic process"/>
    <property type="evidence" value="ECO:0007669"/>
    <property type="project" value="UniProtKB-ARBA"/>
</dbReference>
<accession>A0A9P6DNM5</accession>
<comment type="catalytic activity">
    <reaction evidence="3">
        <text>melleolide F + FADH2 + chloride + O2 = 6'-chloromelleolide F + FAD + 2 H2O + H(+)</text>
        <dbReference type="Rhea" id="RHEA:67160"/>
        <dbReference type="ChEBI" id="CHEBI:15377"/>
        <dbReference type="ChEBI" id="CHEBI:15378"/>
        <dbReference type="ChEBI" id="CHEBI:15379"/>
        <dbReference type="ChEBI" id="CHEBI:17996"/>
        <dbReference type="ChEBI" id="CHEBI:57692"/>
        <dbReference type="ChEBI" id="CHEBI:58307"/>
        <dbReference type="ChEBI" id="CHEBI:167712"/>
        <dbReference type="ChEBI" id="CHEBI:167713"/>
    </reaction>
    <physiologicalReaction direction="left-to-right" evidence="3">
        <dbReference type="Rhea" id="RHEA:67161"/>
    </physiologicalReaction>
</comment>
<evidence type="ECO:0000313" key="5">
    <source>
        <dbReference type="EMBL" id="KAF9504805.1"/>
    </source>
</evidence>
<keyword evidence="2" id="KW-0560">Oxidoreductase</keyword>
<evidence type="ECO:0000256" key="3">
    <source>
        <dbReference type="ARBA" id="ARBA00049364"/>
    </source>
</evidence>
<comment type="similarity">
    <text evidence="1">Belongs to the flavin-dependent halogenase family.</text>
</comment>
<dbReference type="Gene3D" id="3.50.50.60">
    <property type="entry name" value="FAD/NAD(P)-binding domain"/>
    <property type="match status" value="1"/>
</dbReference>
<dbReference type="Proteomes" id="UP000886523">
    <property type="component" value="Unassembled WGS sequence"/>
</dbReference>
<name>A0A9P6DNM5_9AGAM</name>
<dbReference type="InterPro" id="IPR050816">
    <property type="entry name" value="Flavin-dep_Halogenase_NPB"/>
</dbReference>
<organism evidence="5 6">
    <name type="scientific">Hydnum rufescens UP504</name>
    <dbReference type="NCBI Taxonomy" id="1448309"/>
    <lineage>
        <taxon>Eukaryota</taxon>
        <taxon>Fungi</taxon>
        <taxon>Dikarya</taxon>
        <taxon>Basidiomycota</taxon>
        <taxon>Agaricomycotina</taxon>
        <taxon>Agaricomycetes</taxon>
        <taxon>Cantharellales</taxon>
        <taxon>Hydnaceae</taxon>
        <taxon>Hydnum</taxon>
    </lineage>
</organism>
<dbReference type="PANTHER" id="PTHR43747:SF5">
    <property type="entry name" value="FAD-BINDING DOMAIN-CONTAINING PROTEIN"/>
    <property type="match status" value="1"/>
</dbReference>
<dbReference type="AlphaFoldDB" id="A0A9P6DNM5"/>
<feature type="region of interest" description="Disordered" evidence="4">
    <location>
        <begin position="612"/>
        <end position="636"/>
    </location>
</feature>
<evidence type="ECO:0000256" key="4">
    <source>
        <dbReference type="SAM" id="MobiDB-lite"/>
    </source>
</evidence>
<comment type="caution">
    <text evidence="5">The sequence shown here is derived from an EMBL/GenBank/DDBJ whole genome shotgun (WGS) entry which is preliminary data.</text>
</comment>
<dbReference type="EMBL" id="MU129194">
    <property type="protein sequence ID" value="KAF9504805.1"/>
    <property type="molecule type" value="Genomic_DNA"/>
</dbReference>
<evidence type="ECO:0000256" key="2">
    <source>
        <dbReference type="ARBA" id="ARBA00023002"/>
    </source>
</evidence>
<evidence type="ECO:0000313" key="6">
    <source>
        <dbReference type="Proteomes" id="UP000886523"/>
    </source>
</evidence>
<proteinExistence type="inferred from homology"/>
<keyword evidence="6" id="KW-1185">Reference proteome</keyword>
<dbReference type="GO" id="GO:0140907">
    <property type="term" value="F:flavin-dependent halogenase activity"/>
    <property type="evidence" value="ECO:0007669"/>
    <property type="project" value="UniProtKB-ARBA"/>
</dbReference>
<reference evidence="5" key="1">
    <citation type="journal article" date="2020" name="Nat. Commun.">
        <title>Large-scale genome sequencing of mycorrhizal fungi provides insights into the early evolution of symbiotic traits.</title>
        <authorList>
            <person name="Miyauchi S."/>
            <person name="Kiss E."/>
            <person name="Kuo A."/>
            <person name="Drula E."/>
            <person name="Kohler A."/>
            <person name="Sanchez-Garcia M."/>
            <person name="Morin E."/>
            <person name="Andreopoulos B."/>
            <person name="Barry K.W."/>
            <person name="Bonito G."/>
            <person name="Buee M."/>
            <person name="Carver A."/>
            <person name="Chen C."/>
            <person name="Cichocki N."/>
            <person name="Clum A."/>
            <person name="Culley D."/>
            <person name="Crous P.W."/>
            <person name="Fauchery L."/>
            <person name="Girlanda M."/>
            <person name="Hayes R.D."/>
            <person name="Keri Z."/>
            <person name="LaButti K."/>
            <person name="Lipzen A."/>
            <person name="Lombard V."/>
            <person name="Magnuson J."/>
            <person name="Maillard F."/>
            <person name="Murat C."/>
            <person name="Nolan M."/>
            <person name="Ohm R.A."/>
            <person name="Pangilinan J."/>
            <person name="Pereira M.F."/>
            <person name="Perotto S."/>
            <person name="Peter M."/>
            <person name="Pfister S."/>
            <person name="Riley R."/>
            <person name="Sitrit Y."/>
            <person name="Stielow J.B."/>
            <person name="Szollosi G."/>
            <person name="Zifcakova L."/>
            <person name="Stursova M."/>
            <person name="Spatafora J.W."/>
            <person name="Tedersoo L."/>
            <person name="Vaario L.M."/>
            <person name="Yamada A."/>
            <person name="Yan M."/>
            <person name="Wang P."/>
            <person name="Xu J."/>
            <person name="Bruns T."/>
            <person name="Baldrian P."/>
            <person name="Vilgalys R."/>
            <person name="Dunand C."/>
            <person name="Henrissat B."/>
            <person name="Grigoriev I.V."/>
            <person name="Hibbett D."/>
            <person name="Nagy L.G."/>
            <person name="Martin F.M."/>
        </authorList>
    </citation>
    <scope>NUCLEOTIDE SEQUENCE</scope>
    <source>
        <strain evidence="5">UP504</strain>
    </source>
</reference>
<gene>
    <name evidence="5" type="ORF">BS47DRAFT_1374354</name>
</gene>
<protein>
    <submittedName>
        <fullName evidence="5">Uncharacterized protein</fullName>
    </submittedName>
</protein>
<evidence type="ECO:0000256" key="1">
    <source>
        <dbReference type="ARBA" id="ARBA00005706"/>
    </source>
</evidence>
<dbReference type="SUPFAM" id="SSF51905">
    <property type="entry name" value="FAD/NAD(P)-binding domain"/>
    <property type="match status" value="1"/>
</dbReference>
<dbReference type="InterPro" id="IPR036188">
    <property type="entry name" value="FAD/NAD-bd_sf"/>
</dbReference>
<sequence>MLLRFRPHNSTLGKLTPFPTPEILNSNNPSKTVPIHSDATVVGAGIHGLICPVHPISVFEKSGKLQWKIGESTLPLFAQWAKGLVQRPQYLLRLFGIKNRGNTKGFVTTFLLLGYQVERSISELLLTLAQRNGVNVWHGHQADVQKTVLGFDGDVIPIKNVSNKSEVVTRSPLLVDGTGRFRQYSSNSLSRQAPRMLQHRCLLGYWQCEDENASHTNHMCFPEGWVWMIRLLSWEGTPLPNLMDMILYLLDHAQANSPNDEIPSTNELAQMFGCSPKWVYSIGFSVRDDIVYPDLSSYGNSEGERRFRYWSKKYKKIGAVMSHFTLINEPYGPGTTWAIRKQLTYQTQVVSGPGWVTVGDGIGLTNPLHSPGITSGMATGVFAADLTAAAIKVKNEEERKALWSRYDEYCANAVTSLHIMNIFNYNCFRVPILAARVSLMWQFTVAIAPPGYTLGHIGYVLPLKKYTEYNLNWVPEYVKVSRYALSKLEPIPLSERPSDEVVEDIIRFSEEVRMKAMAENRFPTRWNGLFRNFDRQLNYDEVKNELQDVFTNVCSNCGTWAAVRGDWRKCYTCGVIRPQEECDITWNPPTRRAGALASVAEQKAKAEQEAMAMKQESMPMKQDSMPMKQEGMGMMK</sequence>
<dbReference type="OrthoDB" id="5278911at2759"/>
<dbReference type="PANTHER" id="PTHR43747">
    <property type="entry name" value="FAD-BINDING PROTEIN"/>
    <property type="match status" value="1"/>
</dbReference>